<keyword evidence="1" id="KW-0812">Transmembrane</keyword>
<name>A0A066Z2Y3_9ACTN</name>
<dbReference type="InterPro" id="IPR036691">
    <property type="entry name" value="Endo/exonu/phosph_ase_sf"/>
</dbReference>
<keyword evidence="1" id="KW-0472">Membrane</keyword>
<evidence type="ECO:0000259" key="2">
    <source>
        <dbReference type="Pfam" id="PF03372"/>
    </source>
</evidence>
<evidence type="ECO:0000256" key="1">
    <source>
        <dbReference type="SAM" id="Phobius"/>
    </source>
</evidence>
<feature type="domain" description="Endonuclease/exonuclease/phosphatase" evidence="2">
    <location>
        <begin position="71"/>
        <end position="319"/>
    </location>
</feature>
<dbReference type="EMBL" id="JNBY01000068">
    <property type="protein sequence ID" value="KDN86604.1"/>
    <property type="molecule type" value="Genomic_DNA"/>
</dbReference>
<dbReference type="InterPro" id="IPR005135">
    <property type="entry name" value="Endo/exonuclease/phosphatase"/>
</dbReference>
<protein>
    <recommendedName>
        <fullName evidence="2">Endonuclease/exonuclease/phosphatase domain-containing protein</fullName>
    </recommendedName>
</protein>
<feature type="transmembrane region" description="Helical" evidence="1">
    <location>
        <begin position="32"/>
        <end position="49"/>
    </location>
</feature>
<proteinExistence type="predicted"/>
<dbReference type="Proteomes" id="UP000027178">
    <property type="component" value="Unassembled WGS sequence"/>
</dbReference>
<dbReference type="HOGENOM" id="CLU_969475_0_0_11"/>
<evidence type="ECO:0000313" key="3">
    <source>
        <dbReference type="EMBL" id="KDN86604.1"/>
    </source>
</evidence>
<evidence type="ECO:0000313" key="4">
    <source>
        <dbReference type="Proteomes" id="UP000027178"/>
    </source>
</evidence>
<reference evidence="3 4" key="1">
    <citation type="submission" date="2014-05" db="EMBL/GenBank/DDBJ databases">
        <title>Draft Genome Sequence of Kitasatospora cheerisanensis KCTC 2395.</title>
        <authorList>
            <person name="Nam D.H."/>
        </authorList>
    </citation>
    <scope>NUCLEOTIDE SEQUENCE [LARGE SCALE GENOMIC DNA]</scope>
    <source>
        <strain evidence="3 4">KCTC 2395</strain>
    </source>
</reference>
<dbReference type="OrthoDB" id="3515699at2"/>
<organism evidence="3 4">
    <name type="scientific">Kitasatospora cheerisanensis KCTC 2395</name>
    <dbReference type="NCBI Taxonomy" id="1348663"/>
    <lineage>
        <taxon>Bacteria</taxon>
        <taxon>Bacillati</taxon>
        <taxon>Actinomycetota</taxon>
        <taxon>Actinomycetes</taxon>
        <taxon>Kitasatosporales</taxon>
        <taxon>Streptomycetaceae</taxon>
        <taxon>Kitasatospora</taxon>
    </lineage>
</organism>
<dbReference type="SUPFAM" id="SSF56219">
    <property type="entry name" value="DNase I-like"/>
    <property type="match status" value="1"/>
</dbReference>
<dbReference type="PATRIC" id="fig|1348663.4.peg.1634"/>
<keyword evidence="1" id="KW-1133">Transmembrane helix</keyword>
<dbReference type="GO" id="GO:0003824">
    <property type="term" value="F:catalytic activity"/>
    <property type="evidence" value="ECO:0007669"/>
    <property type="project" value="InterPro"/>
</dbReference>
<gene>
    <name evidence="3" type="ORF">KCH_17000</name>
</gene>
<comment type="caution">
    <text evidence="3">The sequence shown here is derived from an EMBL/GenBank/DDBJ whole genome shotgun (WGS) entry which is preliminary data.</text>
</comment>
<dbReference type="Gene3D" id="3.60.10.10">
    <property type="entry name" value="Endonuclease/exonuclease/phosphatase"/>
    <property type="match status" value="1"/>
</dbReference>
<dbReference type="Pfam" id="PF03372">
    <property type="entry name" value="Exo_endo_phos"/>
    <property type="match status" value="1"/>
</dbReference>
<dbReference type="RefSeq" id="WP_051652869.1">
    <property type="nucleotide sequence ID" value="NZ_KK853997.1"/>
</dbReference>
<sequence>MLVAVTVQRSGDVVPPYYASIAGPRPRRRRRVFLAAAAGVLLLALVPAVRHGAESLVGAGRPDGPRLTVATWNMCGVNAWGCGEYGGGEQKAKALRSLAQDHGARVVLVQEACRGDLDRARTGLGADWQLAFEPYRQVDAAGTATPVDCGDGRGEAGFGILAAAPLTDVTPVRSPQPAQGLHRGILCATATPTPSAAGPNPAAAPLRLCVAHLSLPPSDRSDRPAELRDDQLAALRAAAGPGDSVFGGDFNSSPPGPRNKDAWIWPAGYFDSVQECDQESADQRSGFAATHENGLKLDYLFTALPRHGCSQVDTGFSDHRAELLTVAAAL</sequence>
<accession>A0A066Z2Y3</accession>
<keyword evidence="4" id="KW-1185">Reference proteome</keyword>
<dbReference type="eggNOG" id="COG3021">
    <property type="taxonomic scope" value="Bacteria"/>
</dbReference>
<dbReference type="AlphaFoldDB" id="A0A066Z2Y3"/>